<evidence type="ECO:0000256" key="2">
    <source>
        <dbReference type="RuleBase" id="RU367078"/>
    </source>
</evidence>
<keyword evidence="2" id="KW-1133">Transmembrane helix</keyword>
<dbReference type="EMBL" id="LUGH01000477">
    <property type="protein sequence ID" value="OBZ84726.1"/>
    <property type="molecule type" value="Genomic_DNA"/>
</dbReference>
<proteinExistence type="inferred from homology"/>
<feature type="domain" description="Phosphatidic acid phosphatase type 2/haloperoxidase" evidence="3">
    <location>
        <begin position="1"/>
        <end position="107"/>
    </location>
</feature>
<dbReference type="InParanoid" id="A0A1C7N7X8"/>
<name>A0A1C7N7X8_9FUNG</name>
<dbReference type="STRING" id="101091.A0A1C7N7X8"/>
<evidence type="ECO:0000313" key="5">
    <source>
        <dbReference type="Proteomes" id="UP000093000"/>
    </source>
</evidence>
<dbReference type="AlphaFoldDB" id="A0A1C7N7X8"/>
<organism evidence="4 5">
    <name type="scientific">Choanephora cucurbitarum</name>
    <dbReference type="NCBI Taxonomy" id="101091"/>
    <lineage>
        <taxon>Eukaryota</taxon>
        <taxon>Fungi</taxon>
        <taxon>Fungi incertae sedis</taxon>
        <taxon>Mucoromycota</taxon>
        <taxon>Mucoromycotina</taxon>
        <taxon>Mucoromycetes</taxon>
        <taxon>Mucorales</taxon>
        <taxon>Mucorineae</taxon>
        <taxon>Choanephoraceae</taxon>
        <taxon>Choanephoroideae</taxon>
        <taxon>Choanephora</taxon>
    </lineage>
</organism>
<accession>A0A1C7N7X8</accession>
<protein>
    <recommendedName>
        <fullName evidence="2">Dolichyldiphosphatase</fullName>
        <ecNumber evidence="2">3.6.1.43</ecNumber>
    </recommendedName>
</protein>
<dbReference type="Pfam" id="PF01569">
    <property type="entry name" value="PAP2"/>
    <property type="match status" value="1"/>
</dbReference>
<evidence type="ECO:0000313" key="4">
    <source>
        <dbReference type="EMBL" id="OBZ84726.1"/>
    </source>
</evidence>
<dbReference type="InterPro" id="IPR036938">
    <property type="entry name" value="PAP2/HPO_sf"/>
</dbReference>
<dbReference type="EC" id="3.6.1.43" evidence="2"/>
<keyword evidence="2" id="KW-0256">Endoplasmic reticulum</keyword>
<reference evidence="4 5" key="1">
    <citation type="submission" date="2016-03" db="EMBL/GenBank/DDBJ databases">
        <title>Choanephora cucurbitarum.</title>
        <authorList>
            <person name="Min B."/>
            <person name="Park H."/>
            <person name="Park J.-H."/>
            <person name="Shin H.-D."/>
            <person name="Choi I.-G."/>
        </authorList>
    </citation>
    <scope>NUCLEOTIDE SEQUENCE [LARGE SCALE GENOMIC DNA]</scope>
    <source>
        <strain evidence="4 5">KUS-F28377</strain>
    </source>
</reference>
<comment type="caution">
    <text evidence="4">The sequence shown here is derived from an EMBL/GenBank/DDBJ whole genome shotgun (WGS) entry which is preliminary data.</text>
</comment>
<dbReference type="PANTHER" id="PTHR11247:SF1">
    <property type="entry name" value="DOLICHYLDIPHOSPHATASE 1"/>
    <property type="match status" value="1"/>
</dbReference>
<sequence>MGQLLNEGLNYLLKEYIAQKRPHDHLGDGYGMPSSHSQFIWYFAIYGSLYMKRYIHLDHSVWKQLVSLAMFALAILVSFSRVYLGYHTTYQVMAGSLVGALFGMAWYQLCQWIHSSGLVEVVLNTPLAKKLYLRDMSFVKNVARWEYEQWCQLQKERNSKKN</sequence>
<comment type="subcellular location">
    <subcellularLocation>
        <location evidence="2">Endoplasmic reticulum membrane</location>
        <topology evidence="2">Multi-pass membrane protein</topology>
    </subcellularLocation>
</comment>
<dbReference type="SUPFAM" id="SSF48317">
    <property type="entry name" value="Acid phosphatase/Vanadium-dependent haloperoxidase"/>
    <property type="match status" value="1"/>
</dbReference>
<gene>
    <name evidence="4" type="primary">DOLPP1</name>
    <name evidence="4" type="ORF">A0J61_07225</name>
</gene>
<dbReference type="SMART" id="SM00014">
    <property type="entry name" value="acidPPc"/>
    <property type="match status" value="1"/>
</dbReference>
<keyword evidence="2" id="KW-0472">Membrane</keyword>
<comment type="caution">
    <text evidence="2">Lacks conserved residue(s) required for the propagation of feature annotation.</text>
</comment>
<dbReference type="GO" id="GO:0005789">
    <property type="term" value="C:endoplasmic reticulum membrane"/>
    <property type="evidence" value="ECO:0007669"/>
    <property type="project" value="UniProtKB-SubCell"/>
</dbReference>
<comment type="similarity">
    <text evidence="2">Belongs to the dolichyldiphosphatase family.</text>
</comment>
<dbReference type="UniPathway" id="UPA00378"/>
<keyword evidence="2" id="KW-0812">Transmembrane</keyword>
<dbReference type="PANTHER" id="PTHR11247">
    <property type="entry name" value="PALMITOYL-PROTEIN THIOESTERASE/DOLICHYLDIPHOSPHATASE 1"/>
    <property type="match status" value="1"/>
</dbReference>
<evidence type="ECO:0000259" key="3">
    <source>
        <dbReference type="SMART" id="SM00014"/>
    </source>
</evidence>
<dbReference type="InterPro" id="IPR000326">
    <property type="entry name" value="PAP2/HPO"/>
</dbReference>
<comment type="catalytic activity">
    <reaction evidence="2">
        <text>a di-trans,poly-cis-dolichyl diphosphate + H2O = a di-trans,poly-cis-dolichyl phosphate + phosphate + H(+)</text>
        <dbReference type="Rhea" id="RHEA:14385"/>
        <dbReference type="Rhea" id="RHEA-COMP:19498"/>
        <dbReference type="Rhea" id="RHEA-COMP:19506"/>
        <dbReference type="ChEBI" id="CHEBI:15377"/>
        <dbReference type="ChEBI" id="CHEBI:15378"/>
        <dbReference type="ChEBI" id="CHEBI:43474"/>
        <dbReference type="ChEBI" id="CHEBI:57497"/>
        <dbReference type="ChEBI" id="CHEBI:57683"/>
        <dbReference type="EC" id="3.6.1.43"/>
    </reaction>
</comment>
<feature type="transmembrane region" description="Helical" evidence="2">
    <location>
        <begin position="67"/>
        <end position="84"/>
    </location>
</feature>
<comment type="pathway">
    <text evidence="2">Protein modification; protein glycosylation.</text>
</comment>
<dbReference type="OrthoDB" id="302705at2759"/>
<dbReference type="Proteomes" id="UP000093000">
    <property type="component" value="Unassembled WGS sequence"/>
</dbReference>
<dbReference type="GO" id="GO:0008610">
    <property type="term" value="P:lipid biosynthetic process"/>
    <property type="evidence" value="ECO:0007669"/>
    <property type="project" value="TreeGrafter"/>
</dbReference>
<keyword evidence="5" id="KW-1185">Reference proteome</keyword>
<keyword evidence="1 2" id="KW-0378">Hydrolase</keyword>
<dbReference type="Gene3D" id="1.20.144.10">
    <property type="entry name" value="Phosphatidic acid phosphatase type 2/haloperoxidase"/>
    <property type="match status" value="1"/>
</dbReference>
<evidence type="ECO:0000256" key="1">
    <source>
        <dbReference type="ARBA" id="ARBA00022801"/>
    </source>
</evidence>
<dbReference type="GO" id="GO:0047874">
    <property type="term" value="F:dolichyldiphosphatase activity"/>
    <property type="evidence" value="ECO:0007669"/>
    <property type="project" value="UniProtKB-UniRule"/>
</dbReference>
<comment type="function">
    <text evidence="2">Required for efficient N-glycosylation. Necessary for maintaining optimal levels of dolichol-linked oligosaccharides. Hydrolyzes dolichyl pyrophosphate at a very high rate and dolichyl monophosphate at a much lower rate. Does not act on phosphatidate.</text>
</comment>
<dbReference type="GO" id="GO:0006487">
    <property type="term" value="P:protein N-linked glycosylation"/>
    <property type="evidence" value="ECO:0007669"/>
    <property type="project" value="UniProtKB-UniRule"/>
</dbReference>